<dbReference type="Pfam" id="PF14111">
    <property type="entry name" value="DUF4283"/>
    <property type="match status" value="1"/>
</dbReference>
<dbReference type="PANTHER" id="PTHR31286">
    <property type="entry name" value="GLYCINE-RICH CELL WALL STRUCTURAL PROTEIN 1.8-LIKE"/>
    <property type="match status" value="1"/>
</dbReference>
<dbReference type="EMBL" id="JAAIUW010000013">
    <property type="protein sequence ID" value="KAF7801513.1"/>
    <property type="molecule type" value="Genomic_DNA"/>
</dbReference>
<dbReference type="OrthoDB" id="1743559at2759"/>
<dbReference type="PANTHER" id="PTHR31286:SF180">
    <property type="entry name" value="OS10G0362600 PROTEIN"/>
    <property type="match status" value="1"/>
</dbReference>
<feature type="domain" description="DUF4283" evidence="1">
    <location>
        <begin position="153"/>
        <end position="216"/>
    </location>
</feature>
<accession>A0A834VXD2</accession>
<keyword evidence="3" id="KW-1185">Reference proteome</keyword>
<proteinExistence type="predicted"/>
<name>A0A834VXD2_9FABA</name>
<dbReference type="AlphaFoldDB" id="A0A834VXD2"/>
<evidence type="ECO:0000313" key="3">
    <source>
        <dbReference type="Proteomes" id="UP000634136"/>
    </source>
</evidence>
<dbReference type="InterPro" id="IPR040256">
    <property type="entry name" value="At4g02000-like"/>
</dbReference>
<evidence type="ECO:0000259" key="1">
    <source>
        <dbReference type="Pfam" id="PF14111"/>
    </source>
</evidence>
<dbReference type="InterPro" id="IPR025558">
    <property type="entry name" value="DUF4283"/>
</dbReference>
<sequence>MEERVEAKNEKMVDGDHVERVDVNLADPYRTMILEAVGASFNPNSNVEFDEPPNQDAKKFYDLLKATEKPLYEGCSRQTPLSAVSRLLNIKSEFNMKQLLCVFNSFMAHNQVLREASWSESQTTPAYSSSSSLGYSTEDSGDLEPDFIIPRQGPITSIINRVWKLQQPVQVVGRSRNVYVFEFGSNIDKEVIQNEGPWAIQNKFLVMKPWQPNLILEKFYLNAVPVWVEFWGFPLEYYTTSVTDLVGSMVGDVLQVDFFDKGIRN</sequence>
<protein>
    <recommendedName>
        <fullName evidence="1">DUF4283 domain-containing protein</fullName>
    </recommendedName>
</protein>
<dbReference type="Proteomes" id="UP000634136">
    <property type="component" value="Unassembled WGS sequence"/>
</dbReference>
<evidence type="ECO:0000313" key="2">
    <source>
        <dbReference type="EMBL" id="KAF7801513.1"/>
    </source>
</evidence>
<gene>
    <name evidence="2" type="ORF">G2W53_040624</name>
</gene>
<organism evidence="2 3">
    <name type="scientific">Senna tora</name>
    <dbReference type="NCBI Taxonomy" id="362788"/>
    <lineage>
        <taxon>Eukaryota</taxon>
        <taxon>Viridiplantae</taxon>
        <taxon>Streptophyta</taxon>
        <taxon>Embryophyta</taxon>
        <taxon>Tracheophyta</taxon>
        <taxon>Spermatophyta</taxon>
        <taxon>Magnoliopsida</taxon>
        <taxon>eudicotyledons</taxon>
        <taxon>Gunneridae</taxon>
        <taxon>Pentapetalae</taxon>
        <taxon>rosids</taxon>
        <taxon>fabids</taxon>
        <taxon>Fabales</taxon>
        <taxon>Fabaceae</taxon>
        <taxon>Caesalpinioideae</taxon>
        <taxon>Cassia clade</taxon>
        <taxon>Senna</taxon>
    </lineage>
</organism>
<comment type="caution">
    <text evidence="2">The sequence shown here is derived from an EMBL/GenBank/DDBJ whole genome shotgun (WGS) entry which is preliminary data.</text>
</comment>
<reference evidence="2" key="1">
    <citation type="submission" date="2020-09" db="EMBL/GenBank/DDBJ databases">
        <title>Genome-Enabled Discovery of Anthraquinone Biosynthesis in Senna tora.</title>
        <authorList>
            <person name="Kang S.-H."/>
            <person name="Pandey R.P."/>
            <person name="Lee C.-M."/>
            <person name="Sim J.-S."/>
            <person name="Jeong J.-T."/>
            <person name="Choi B.-S."/>
            <person name="Jung M."/>
            <person name="Ginzburg D."/>
            <person name="Zhao K."/>
            <person name="Won S.Y."/>
            <person name="Oh T.-J."/>
            <person name="Yu Y."/>
            <person name="Kim N.-H."/>
            <person name="Lee O.R."/>
            <person name="Lee T.-H."/>
            <person name="Bashyal P."/>
            <person name="Kim T.-S."/>
            <person name="Lee W.-H."/>
            <person name="Kawkins C."/>
            <person name="Kim C.-K."/>
            <person name="Kim J.S."/>
            <person name="Ahn B.O."/>
            <person name="Rhee S.Y."/>
            <person name="Sohng J.K."/>
        </authorList>
    </citation>
    <scope>NUCLEOTIDE SEQUENCE</scope>
    <source>
        <tissue evidence="2">Leaf</tissue>
    </source>
</reference>